<protein>
    <submittedName>
        <fullName evidence="2">ZmpB protein</fullName>
    </submittedName>
</protein>
<accession>A0A812PFI7</accession>
<name>A0A812PFI7_9DINO</name>
<feature type="region of interest" description="Disordered" evidence="1">
    <location>
        <begin position="54"/>
        <end position="95"/>
    </location>
</feature>
<dbReference type="Proteomes" id="UP000604046">
    <property type="component" value="Unassembled WGS sequence"/>
</dbReference>
<evidence type="ECO:0000256" key="1">
    <source>
        <dbReference type="SAM" id="MobiDB-lite"/>
    </source>
</evidence>
<evidence type="ECO:0000313" key="3">
    <source>
        <dbReference type="Proteomes" id="UP000604046"/>
    </source>
</evidence>
<organism evidence="2 3">
    <name type="scientific">Symbiodinium natans</name>
    <dbReference type="NCBI Taxonomy" id="878477"/>
    <lineage>
        <taxon>Eukaryota</taxon>
        <taxon>Sar</taxon>
        <taxon>Alveolata</taxon>
        <taxon>Dinophyceae</taxon>
        <taxon>Suessiales</taxon>
        <taxon>Symbiodiniaceae</taxon>
        <taxon>Symbiodinium</taxon>
    </lineage>
</organism>
<proteinExistence type="predicted"/>
<feature type="compositionally biased region" description="Basic and acidic residues" evidence="1">
    <location>
        <begin position="469"/>
        <end position="507"/>
    </location>
</feature>
<feature type="compositionally biased region" description="Basic and acidic residues" evidence="1">
    <location>
        <begin position="407"/>
        <end position="428"/>
    </location>
</feature>
<feature type="compositionally biased region" description="Low complexity" evidence="1">
    <location>
        <begin position="440"/>
        <end position="464"/>
    </location>
</feature>
<dbReference type="InterPro" id="IPR013320">
    <property type="entry name" value="ConA-like_dom_sf"/>
</dbReference>
<dbReference type="Gene3D" id="2.60.120.200">
    <property type="match status" value="1"/>
</dbReference>
<keyword evidence="3" id="KW-1185">Reference proteome</keyword>
<reference evidence="2" key="1">
    <citation type="submission" date="2021-02" db="EMBL/GenBank/DDBJ databases">
        <authorList>
            <person name="Dougan E. K."/>
            <person name="Rhodes N."/>
            <person name="Thang M."/>
            <person name="Chan C."/>
        </authorList>
    </citation>
    <scope>NUCLEOTIDE SEQUENCE</scope>
</reference>
<feature type="compositionally biased region" description="Pro residues" evidence="1">
    <location>
        <begin position="281"/>
        <end position="296"/>
    </location>
</feature>
<dbReference type="AlphaFoldDB" id="A0A812PFI7"/>
<dbReference type="OrthoDB" id="10580098at2759"/>
<comment type="caution">
    <text evidence="2">The sequence shown here is derived from an EMBL/GenBank/DDBJ whole genome shotgun (WGS) entry which is preliminary data.</text>
</comment>
<feature type="compositionally biased region" description="Low complexity" evidence="1">
    <location>
        <begin position="73"/>
        <end position="89"/>
    </location>
</feature>
<gene>
    <name evidence="2" type="primary">zmpB</name>
    <name evidence="2" type="ORF">SNAT2548_LOCUS18585</name>
</gene>
<feature type="compositionally biased region" description="Acidic residues" evidence="1">
    <location>
        <begin position="329"/>
        <end position="340"/>
    </location>
</feature>
<sequence length="563" mass="60536">MVLLEALAERLQLQDLVAELQRDAPLGLRVQAGLILLIGVVLTVVVPWFNEQRGSPAEAPERKEDVLAPAKQPVAEEPSLEASAPAPAVGSTAGTKSSSLGAKGHLVEPIFTFDGCVFDGDRIVNIRERPHDFTQQLGGAISIAFTARWDAFQLRSRILDFGDGPAVDNIVIGNLEKGRTLLVEVYRGPSKKRLMMPGVLELGETHSYLLSISETGHTRMLRDGDQLGVQPQGFAPRALERRKLLIGGSNSAGDENFEGAICDLRIWRGVVSWSEAFPDQPGAPPPLAFPGQPAPAAPKEQEAAGQGQMRWDEEEVEEEDVPEPQFADADPEMEEAEEELPQPLAEAAEPPRHQEPPEAEEALEPRGPVEELDEEEDGWTVAKPTRKADRKSRAAAEAVKSSAPRSAKADRDYREHRAPVAPRAEKTSARAPPAKPAKPAKPAASAELAEPAEPAASAELAEPAEPAEPAEKPEKLEEKAEKAAEAAKPDKPDKPEKAEKPEQDAPKKRAAKMEAWADIPPEGTPPASPQPAELSAKPTTNYGATGEPESGMMPISEDANDNL</sequence>
<dbReference type="SUPFAM" id="SSF49899">
    <property type="entry name" value="Concanavalin A-like lectins/glucanases"/>
    <property type="match status" value="1"/>
</dbReference>
<evidence type="ECO:0000313" key="2">
    <source>
        <dbReference type="EMBL" id="CAE7352184.1"/>
    </source>
</evidence>
<feature type="non-terminal residue" evidence="2">
    <location>
        <position position="1"/>
    </location>
</feature>
<feature type="compositionally biased region" description="Acidic residues" evidence="1">
    <location>
        <begin position="312"/>
        <end position="322"/>
    </location>
</feature>
<feature type="region of interest" description="Disordered" evidence="1">
    <location>
        <begin position="277"/>
        <end position="563"/>
    </location>
</feature>
<dbReference type="Pfam" id="PF13385">
    <property type="entry name" value="Laminin_G_3"/>
    <property type="match status" value="1"/>
</dbReference>
<dbReference type="EMBL" id="CAJNDS010002150">
    <property type="protein sequence ID" value="CAE7352184.1"/>
    <property type="molecule type" value="Genomic_DNA"/>
</dbReference>